<feature type="domain" description="Glycosyl transferase family 1" evidence="1">
    <location>
        <begin position="191"/>
        <end position="356"/>
    </location>
</feature>
<feature type="domain" description="Glycosyltransferase subfamily 4-like N-terminal" evidence="2">
    <location>
        <begin position="14"/>
        <end position="122"/>
    </location>
</feature>
<evidence type="ECO:0000259" key="1">
    <source>
        <dbReference type="Pfam" id="PF00534"/>
    </source>
</evidence>
<sequence length="383" mass="44487">MKILIIITDYGSFNNFLAELAVSLSTENEVHIICSSSNVINIIDKFDYKKYNLNFHNVEIPRSTSIIKLIKSALSIRQIVNKVQPKLIYAHFTTGIFPTVFFKKRGIEYWGTFHGLGMNASNGIRKIMFSVVEVFCFFRLDKIFLINNEDYRFVSKLFNRKTFKYNSCGVGCDINKFDPNKFTKTDQLKLKQNLRIEDKFVITYTGRFVEFKGFDLVYYSFVKLQEKFPGKFVLLLIGGRDPIHSTGLKDTNEIDLLRNENIINIGYTSEVDKYLSITDVFLFPSKKEGLPVCIVEALAMRIPVVTLDERGNSDVVKDNYNGYLIKSISKEKDINEIVEKIEFLSLQPETRKRFFSNSLLDREIYSRSFFVQEQLKLVNDFKN</sequence>
<comment type="caution">
    <text evidence="3">The sequence shown here is derived from an EMBL/GenBank/DDBJ whole genome shotgun (WGS) entry which is preliminary data.</text>
</comment>
<protein>
    <submittedName>
        <fullName evidence="3">Uncharacterized protein</fullName>
    </submittedName>
</protein>
<dbReference type="Pfam" id="PF00534">
    <property type="entry name" value="Glycos_transf_1"/>
    <property type="match status" value="1"/>
</dbReference>
<dbReference type="RefSeq" id="WP_071635201.1">
    <property type="nucleotide sequence ID" value="NZ_MLFK01000002.1"/>
</dbReference>
<dbReference type="GO" id="GO:0016757">
    <property type="term" value="F:glycosyltransferase activity"/>
    <property type="evidence" value="ECO:0007669"/>
    <property type="project" value="InterPro"/>
</dbReference>
<evidence type="ECO:0000259" key="2">
    <source>
        <dbReference type="Pfam" id="PF13477"/>
    </source>
</evidence>
<dbReference type="Proteomes" id="UP000182826">
    <property type="component" value="Unassembled WGS sequence"/>
</dbReference>
<dbReference type="Pfam" id="PF13477">
    <property type="entry name" value="Glyco_trans_4_2"/>
    <property type="match status" value="1"/>
</dbReference>
<dbReference type="PANTHER" id="PTHR12526">
    <property type="entry name" value="GLYCOSYLTRANSFERASE"/>
    <property type="match status" value="1"/>
</dbReference>
<keyword evidence="4" id="KW-1185">Reference proteome</keyword>
<dbReference type="SUPFAM" id="SSF53756">
    <property type="entry name" value="UDP-Glycosyltransferase/glycogen phosphorylase"/>
    <property type="match status" value="1"/>
</dbReference>
<proteinExistence type="predicted"/>
<gene>
    <name evidence="3" type="ORF">BKM63_03035</name>
</gene>
<dbReference type="OrthoDB" id="9790710at2"/>
<accession>A0A1J7CBS1</accession>
<evidence type="ECO:0000313" key="4">
    <source>
        <dbReference type="Proteomes" id="UP000182826"/>
    </source>
</evidence>
<evidence type="ECO:0000313" key="3">
    <source>
        <dbReference type="EMBL" id="OIV43201.1"/>
    </source>
</evidence>
<name>A0A1J7CBS1_FLAJO</name>
<dbReference type="Gene3D" id="3.40.50.2000">
    <property type="entry name" value="Glycogen Phosphorylase B"/>
    <property type="match status" value="2"/>
</dbReference>
<organism evidence="3 4">
    <name type="scientific">Flavobacterium johnsoniae</name>
    <name type="common">Cytophaga johnsonae</name>
    <dbReference type="NCBI Taxonomy" id="986"/>
    <lineage>
        <taxon>Bacteria</taxon>
        <taxon>Pseudomonadati</taxon>
        <taxon>Bacteroidota</taxon>
        <taxon>Flavobacteriia</taxon>
        <taxon>Flavobacteriales</taxon>
        <taxon>Flavobacteriaceae</taxon>
        <taxon>Flavobacterium</taxon>
    </lineage>
</organism>
<dbReference type="InterPro" id="IPR028098">
    <property type="entry name" value="Glyco_trans_4-like_N"/>
</dbReference>
<dbReference type="PANTHER" id="PTHR12526:SF630">
    <property type="entry name" value="GLYCOSYLTRANSFERASE"/>
    <property type="match status" value="1"/>
</dbReference>
<dbReference type="EMBL" id="MLFK01000002">
    <property type="protein sequence ID" value="OIV43201.1"/>
    <property type="molecule type" value="Genomic_DNA"/>
</dbReference>
<dbReference type="AlphaFoldDB" id="A0A1J7CBS1"/>
<dbReference type="InterPro" id="IPR001296">
    <property type="entry name" value="Glyco_trans_1"/>
</dbReference>
<reference evidence="3 4" key="1">
    <citation type="submission" date="2016-10" db="EMBL/GenBank/DDBJ databases">
        <title>Draft Genome Sequence of Rhizobacteria Flavobacterium johnsoniae CI04.</title>
        <authorList>
            <person name="Bravo J.I."/>
            <person name="Lozano G.L."/>
            <person name="Handelsman J."/>
        </authorList>
    </citation>
    <scope>NUCLEOTIDE SEQUENCE [LARGE SCALE GENOMIC DNA]</scope>
    <source>
        <strain evidence="3 4">CI04</strain>
    </source>
</reference>